<dbReference type="AlphaFoldDB" id="A0A650CUE5"/>
<proteinExistence type="predicted"/>
<feature type="domain" description="Metalloprotease TldD/E N-terminal" evidence="1">
    <location>
        <begin position="17"/>
        <end position="54"/>
    </location>
</feature>
<protein>
    <recommendedName>
        <fullName evidence="1">Metalloprotease TldD/E N-terminal domain-containing protein</fullName>
    </recommendedName>
</protein>
<name>A0A650CUE5_ACIAM</name>
<dbReference type="InterPro" id="IPR002510">
    <property type="entry name" value="Metalloprtase-TldD/E_N"/>
</dbReference>
<dbReference type="Proteomes" id="UP000474054">
    <property type="component" value="Unassembled WGS sequence"/>
</dbReference>
<accession>A0A650CUE5</accession>
<dbReference type="Pfam" id="PF01523">
    <property type="entry name" value="PmbA_TldD_1st"/>
    <property type="match status" value="1"/>
</dbReference>
<keyword evidence="4" id="KW-1185">Reference proteome</keyword>
<dbReference type="KEGG" id="aamb:D1866_04110"/>
<evidence type="ECO:0000313" key="5">
    <source>
        <dbReference type="Proteomes" id="UP000474054"/>
    </source>
</evidence>
<evidence type="ECO:0000313" key="2">
    <source>
        <dbReference type="EMBL" id="MQL56189.1"/>
    </source>
</evidence>
<gene>
    <name evidence="3" type="ORF">D1866_04110</name>
    <name evidence="2" type="ORF">GFB69_10720</name>
</gene>
<evidence type="ECO:0000313" key="4">
    <source>
        <dbReference type="Proteomes" id="UP000426328"/>
    </source>
</evidence>
<evidence type="ECO:0000259" key="1">
    <source>
        <dbReference type="Pfam" id="PF01523"/>
    </source>
</evidence>
<dbReference type="RefSeq" id="WP_152942654.1">
    <property type="nucleotide sequence ID" value="NZ_CP045482.1"/>
</dbReference>
<sequence>MDLEKVVKKFDSYKYLEARYHKNESSSIFLMNGRLLGVSEEKNEGYSVRAYEQGILFFFID</sequence>
<evidence type="ECO:0000313" key="3">
    <source>
        <dbReference type="EMBL" id="QGR21272.1"/>
    </source>
</evidence>
<organism evidence="3 4">
    <name type="scientific">Acidianus ambivalens</name>
    <name type="common">Desulfurolobus ambivalens</name>
    <dbReference type="NCBI Taxonomy" id="2283"/>
    <lineage>
        <taxon>Archaea</taxon>
        <taxon>Thermoproteota</taxon>
        <taxon>Thermoprotei</taxon>
        <taxon>Sulfolobales</taxon>
        <taxon>Sulfolobaceae</taxon>
        <taxon>Acidianus</taxon>
    </lineage>
</organism>
<dbReference type="GeneID" id="42778892"/>
<reference evidence="3 4" key="2">
    <citation type="submission" date="2019-10" db="EMBL/GenBank/DDBJ databases">
        <title>Genome Sequences from Six Type Strain Members of the Archaeal Family Sulfolobaceae: Acidianus ambivalens, Acidianus infernus, Metallosphaera prunae, Stygiolobus azoricus, Sulfolobus metallicus, and Sulfurisphaera ohwakuensis.</title>
        <authorList>
            <person name="Counts J.A."/>
            <person name="Kelly R.M."/>
        </authorList>
    </citation>
    <scope>NUCLEOTIDE SEQUENCE [LARGE SCALE GENOMIC DNA]</scope>
    <source>
        <strain evidence="3 4">LEI 10</strain>
    </source>
</reference>
<reference evidence="2 5" key="1">
    <citation type="submission" date="2019-10" db="EMBL/GenBank/DDBJ databases">
        <title>Comparative genomics of sulfur disproportionating microorganisms.</title>
        <authorList>
            <person name="Ward L.M."/>
            <person name="Bertran E."/>
            <person name="Johnston D."/>
        </authorList>
    </citation>
    <scope>NUCLEOTIDE SEQUENCE [LARGE SCALE GENOMIC DNA]</scope>
    <source>
        <strain evidence="2 5">DSM 3772</strain>
    </source>
</reference>
<dbReference type="GO" id="GO:0006508">
    <property type="term" value="P:proteolysis"/>
    <property type="evidence" value="ECO:0007669"/>
    <property type="project" value="InterPro"/>
</dbReference>
<dbReference type="EMBL" id="CP045482">
    <property type="protein sequence ID" value="QGR21272.1"/>
    <property type="molecule type" value="Genomic_DNA"/>
</dbReference>
<dbReference type="Proteomes" id="UP000426328">
    <property type="component" value="Chromosome"/>
</dbReference>
<dbReference type="EMBL" id="WHYS01000002">
    <property type="protein sequence ID" value="MQL56189.1"/>
    <property type="molecule type" value="Genomic_DNA"/>
</dbReference>